<dbReference type="SUPFAM" id="SSF52980">
    <property type="entry name" value="Restriction endonuclease-like"/>
    <property type="match status" value="1"/>
</dbReference>
<dbReference type="Gene3D" id="3.90.320.10">
    <property type="match status" value="1"/>
</dbReference>
<dbReference type="Pfam" id="PF09588">
    <property type="entry name" value="YqaJ"/>
    <property type="match status" value="1"/>
</dbReference>
<accession>A0ABR3N9N3</accession>
<proteinExistence type="predicted"/>
<gene>
    <name evidence="2" type="ORF">QQF64_026317</name>
</gene>
<organism evidence="2 3">
    <name type="scientific">Cirrhinus molitorella</name>
    <name type="common">mud carp</name>
    <dbReference type="NCBI Taxonomy" id="172907"/>
    <lineage>
        <taxon>Eukaryota</taxon>
        <taxon>Metazoa</taxon>
        <taxon>Chordata</taxon>
        <taxon>Craniata</taxon>
        <taxon>Vertebrata</taxon>
        <taxon>Euteleostomi</taxon>
        <taxon>Actinopterygii</taxon>
        <taxon>Neopterygii</taxon>
        <taxon>Teleostei</taxon>
        <taxon>Ostariophysi</taxon>
        <taxon>Cypriniformes</taxon>
        <taxon>Cyprinidae</taxon>
        <taxon>Labeoninae</taxon>
        <taxon>Labeonini</taxon>
        <taxon>Cirrhinus</taxon>
    </lineage>
</organism>
<evidence type="ECO:0000313" key="3">
    <source>
        <dbReference type="Proteomes" id="UP001558613"/>
    </source>
</evidence>
<dbReference type="CDD" id="cd22343">
    <property type="entry name" value="PDDEXK_lambda_exonuclease-like"/>
    <property type="match status" value="1"/>
</dbReference>
<sequence length="144" mass="16018">MKRGLELEPESLLQYSDMMNVNVSQCGFVVHPDAPHLGTSPDGRVYDPSENPPFGLAEVKCPDVGDISQATHIRFLNGQAKLKESHKYYWQVQGQLAVTGLSWDATDMYQLGKVTELVLGGVGYVFDCCVVLAHHYFSDKQRIS</sequence>
<name>A0ABR3N9N3_9TELE</name>
<reference evidence="2 3" key="1">
    <citation type="submission" date="2023-09" db="EMBL/GenBank/DDBJ databases">
        <authorList>
            <person name="Wang M."/>
        </authorList>
    </citation>
    <scope>NUCLEOTIDE SEQUENCE [LARGE SCALE GENOMIC DNA]</scope>
    <source>
        <strain evidence="2">GT-2023</strain>
        <tissue evidence="2">Liver</tissue>
    </source>
</reference>
<dbReference type="EMBL" id="JAYMGO010000005">
    <property type="protein sequence ID" value="KAL1273503.1"/>
    <property type="molecule type" value="Genomic_DNA"/>
</dbReference>
<comment type="caution">
    <text evidence="2">The sequence shown here is derived from an EMBL/GenBank/DDBJ whole genome shotgun (WGS) entry which is preliminary data.</text>
</comment>
<evidence type="ECO:0000313" key="2">
    <source>
        <dbReference type="EMBL" id="KAL1273503.1"/>
    </source>
</evidence>
<dbReference type="Proteomes" id="UP001558613">
    <property type="component" value="Unassembled WGS sequence"/>
</dbReference>
<dbReference type="PANTHER" id="PTHR46609">
    <property type="entry name" value="EXONUCLEASE, PHAGE-TYPE/RECB, C-TERMINAL DOMAIN-CONTAINING PROTEIN"/>
    <property type="match status" value="1"/>
</dbReference>
<evidence type="ECO:0000259" key="1">
    <source>
        <dbReference type="Pfam" id="PF09588"/>
    </source>
</evidence>
<dbReference type="InterPro" id="IPR019080">
    <property type="entry name" value="YqaJ_viral_recombinase"/>
</dbReference>
<dbReference type="InterPro" id="IPR011604">
    <property type="entry name" value="PDDEXK-like_dom_sf"/>
</dbReference>
<keyword evidence="3" id="KW-1185">Reference proteome</keyword>
<dbReference type="PANTHER" id="PTHR46609:SF7">
    <property type="match status" value="1"/>
</dbReference>
<feature type="domain" description="YqaJ viral recombinase" evidence="1">
    <location>
        <begin position="1"/>
        <end position="101"/>
    </location>
</feature>
<dbReference type="InterPro" id="IPR051703">
    <property type="entry name" value="NF-kappa-B_Signaling_Reg"/>
</dbReference>
<protein>
    <recommendedName>
        <fullName evidence="1">YqaJ viral recombinase domain-containing protein</fullName>
    </recommendedName>
</protein>
<dbReference type="InterPro" id="IPR011335">
    <property type="entry name" value="Restrct_endonuc-II-like"/>
</dbReference>